<feature type="domain" description="A-kinase anchor protein 7-like phosphoesterase" evidence="1">
    <location>
        <begin position="100"/>
        <end position="306"/>
    </location>
</feature>
<evidence type="ECO:0000313" key="2">
    <source>
        <dbReference type="EMBL" id="KAF9800856.1"/>
    </source>
</evidence>
<dbReference type="GO" id="GO:0006355">
    <property type="term" value="P:regulation of DNA-templated transcription"/>
    <property type="evidence" value="ECO:0007669"/>
    <property type="project" value="TreeGrafter"/>
</dbReference>
<dbReference type="Pfam" id="PF10469">
    <property type="entry name" value="AKAP7_NLS"/>
    <property type="match status" value="1"/>
</dbReference>
<comment type="caution">
    <text evidence="2">The sequence shown here is derived from an EMBL/GenBank/DDBJ whole genome shotgun (WGS) entry which is preliminary data.</text>
</comment>
<dbReference type="InterPro" id="IPR019510">
    <property type="entry name" value="AKAP7-like_phosphoesterase"/>
</dbReference>
<gene>
    <name evidence="2" type="ORF">IEO21_10275</name>
</gene>
<dbReference type="Proteomes" id="UP000639403">
    <property type="component" value="Unassembled WGS sequence"/>
</dbReference>
<dbReference type="InterPro" id="IPR009210">
    <property type="entry name" value="ASCC1"/>
</dbReference>
<reference evidence="2" key="1">
    <citation type="submission" date="2020-11" db="EMBL/GenBank/DDBJ databases">
        <authorList>
            <person name="Koelle M."/>
            <person name="Horta M.A.C."/>
            <person name="Nowrousian M."/>
            <person name="Ohm R.A."/>
            <person name="Benz P."/>
            <person name="Pilgard A."/>
        </authorList>
    </citation>
    <scope>NUCLEOTIDE SEQUENCE</scope>
    <source>
        <strain evidence="2">FPRL280</strain>
    </source>
</reference>
<dbReference type="AlphaFoldDB" id="A0A8H7NSR9"/>
<name>A0A8H7NSR9_9APHY</name>
<proteinExistence type="predicted"/>
<organism evidence="2 3">
    <name type="scientific">Rhodonia placenta</name>
    <dbReference type="NCBI Taxonomy" id="104341"/>
    <lineage>
        <taxon>Eukaryota</taxon>
        <taxon>Fungi</taxon>
        <taxon>Dikarya</taxon>
        <taxon>Basidiomycota</taxon>
        <taxon>Agaricomycotina</taxon>
        <taxon>Agaricomycetes</taxon>
        <taxon>Polyporales</taxon>
        <taxon>Adustoporiaceae</taxon>
        <taxon>Rhodonia</taxon>
    </lineage>
</organism>
<sequence>MSMRRETQNANLNPIIDIDGDVTASTRFEAHAYTLTPAVCFLAARYCHDASGFRGHSRSVNAHSTRSPKRRDKCKGAQAVIDALSVVSHLHPAVGHHAYLRETVQAFTNALLMTEPAIPGLDRSIIIPARRLHLTLGVMSLDAEPTSRTLDGALALLHQVRPQVMQMLKGQKLRVAFRNIDIMKPERGDLERAHVMWVGPSPEDNSAGLLKSVAEFVQRTFQDAGYVLDNRPLKPRGKIRQPFSYASVLNSSALRAVTIERSYTANVVEPQAPTRGPTRVNLGEWDVEDIQICEMGSWGPEGEYVCVWAEVERPMKSPPAIIARVGYPELRWTLQRAGSVFVLVALFPKDQDESAQADLLCKPVLLPFAGRNCDTIASPQLPY</sequence>
<dbReference type="Gene3D" id="3.90.1140.10">
    <property type="entry name" value="Cyclic phosphodiesterase"/>
    <property type="match status" value="1"/>
</dbReference>
<dbReference type="GO" id="GO:0006307">
    <property type="term" value="P:DNA alkylation repair"/>
    <property type="evidence" value="ECO:0007669"/>
    <property type="project" value="InterPro"/>
</dbReference>
<reference evidence="2" key="2">
    <citation type="journal article" name="Front. Microbiol.">
        <title>Degradative Capacity of Two Strains of Rhodonia placenta: From Phenotype to Genotype.</title>
        <authorList>
            <person name="Kolle M."/>
            <person name="Horta M.A.C."/>
            <person name="Nowrousian M."/>
            <person name="Ohm R.A."/>
            <person name="Benz J.P."/>
            <person name="Pilgard A."/>
        </authorList>
    </citation>
    <scope>NUCLEOTIDE SEQUENCE</scope>
    <source>
        <strain evidence="2">FPRL280</strain>
    </source>
</reference>
<dbReference type="PANTHER" id="PTHR13360">
    <property type="entry name" value="ACTIVATING SIGNAL COINTEGRATOR 1 COMPLEX SUBUNIT 1"/>
    <property type="match status" value="1"/>
</dbReference>
<protein>
    <recommendedName>
        <fullName evidence="1">A-kinase anchor protein 7-like phosphoesterase domain-containing protein</fullName>
    </recommendedName>
</protein>
<accession>A0A8H7NSR9</accession>
<dbReference type="GO" id="GO:0005634">
    <property type="term" value="C:nucleus"/>
    <property type="evidence" value="ECO:0007669"/>
    <property type="project" value="TreeGrafter"/>
</dbReference>
<evidence type="ECO:0000259" key="1">
    <source>
        <dbReference type="Pfam" id="PF10469"/>
    </source>
</evidence>
<dbReference type="EMBL" id="JADOXO010000730">
    <property type="protein sequence ID" value="KAF9800856.1"/>
    <property type="molecule type" value="Genomic_DNA"/>
</dbReference>
<dbReference type="PANTHER" id="PTHR13360:SF1">
    <property type="entry name" value="ACTIVATING SIGNAL COINTEGRATOR 1 COMPLEX SUBUNIT 1"/>
    <property type="match status" value="1"/>
</dbReference>
<evidence type="ECO:0000313" key="3">
    <source>
        <dbReference type="Proteomes" id="UP000639403"/>
    </source>
</evidence>